<evidence type="ECO:0000313" key="1">
    <source>
        <dbReference type="EMBL" id="JAP89353.1"/>
    </source>
</evidence>
<gene>
    <name evidence="1" type="ORF">TPC1_31152</name>
</gene>
<sequence>QVELSKQYFQSSNQYLRTTSKLSQRKFSHFDQFQQQLNVTLRHTEQQSERKSQLFDQQKPSYPKIFQLLECQFSALSPDRQAFEQFKAILQLMHQFDKSLIQKYNLSNCKLFSLNNFMIDQDSEFQQVLQKCYMLRCTTSSPVGSKEAIQDKKSFIYKVLNCEGQFRISIPIRDLYEMFKFHQVKLDNIEFFAKRPSQLQRSPPQIFQKLAMFNFNVQKPTPNKTQSDKENQDKFLIQNLKDDPNDIFQRKILELKHDFVKENSVMITIPGFCFDQDKPDRVKKSFITQLKFQQVQQNMITFLQKDAEAKANLFLQRKFKLDLNNSKNKNAIFINLMNQWNEQFEASIIKEYLGYLQVQCDNKLKRLKTKEKWFKGDECDLNQLIYVWGLLEQIRGMRQ</sequence>
<proteinExistence type="predicted"/>
<protein>
    <submittedName>
        <fullName evidence="1">Uncharacterized protein</fullName>
    </submittedName>
</protein>
<feature type="non-terminal residue" evidence="1">
    <location>
        <position position="1"/>
    </location>
</feature>
<dbReference type="AlphaFoldDB" id="A0A146JXG2"/>
<accession>A0A146JXG2</accession>
<dbReference type="EMBL" id="GDID01007253">
    <property type="protein sequence ID" value="JAP89353.1"/>
    <property type="molecule type" value="Transcribed_RNA"/>
</dbReference>
<name>A0A146JXG2_9EUKA</name>
<reference evidence="1" key="1">
    <citation type="submission" date="2015-07" db="EMBL/GenBank/DDBJ databases">
        <title>Adaptation to a free-living lifestyle via gene acquisitions in the diplomonad Trepomonas sp. PC1.</title>
        <authorList>
            <person name="Xu F."/>
            <person name="Jerlstrom-Hultqvist J."/>
            <person name="Kolisko M."/>
            <person name="Simpson A.G.B."/>
            <person name="Roger A.J."/>
            <person name="Svard S.G."/>
            <person name="Andersson J.O."/>
        </authorList>
    </citation>
    <scope>NUCLEOTIDE SEQUENCE</scope>
    <source>
        <strain evidence="1">PC1</strain>
    </source>
</reference>
<organism evidence="1">
    <name type="scientific">Trepomonas sp. PC1</name>
    <dbReference type="NCBI Taxonomy" id="1076344"/>
    <lineage>
        <taxon>Eukaryota</taxon>
        <taxon>Metamonada</taxon>
        <taxon>Diplomonadida</taxon>
        <taxon>Hexamitidae</taxon>
        <taxon>Hexamitinae</taxon>
        <taxon>Trepomonas</taxon>
    </lineage>
</organism>